<proteinExistence type="predicted"/>
<dbReference type="OrthoDB" id="691018at2759"/>
<protein>
    <recommendedName>
        <fullName evidence="6">Knottin scorpion toxin-like domain-containing protein</fullName>
    </recommendedName>
</protein>
<evidence type="ECO:0000256" key="1">
    <source>
        <dbReference type="SAM" id="MobiDB-lite"/>
    </source>
</evidence>
<dbReference type="eggNOG" id="ENOG502R3WP">
    <property type="taxonomic scope" value="Eukaryota"/>
</dbReference>
<dbReference type="GO" id="GO:0006952">
    <property type="term" value="P:defense response"/>
    <property type="evidence" value="ECO:0000318"/>
    <property type="project" value="GO_Central"/>
</dbReference>
<dbReference type="AlphaFoldDB" id="I1HW72"/>
<evidence type="ECO:0000313" key="3">
    <source>
        <dbReference type="EMBL" id="KQJ92835.1"/>
    </source>
</evidence>
<reference evidence="4" key="3">
    <citation type="submission" date="2018-08" db="UniProtKB">
        <authorList>
            <consortium name="EnsemblPlants"/>
        </authorList>
    </citation>
    <scope>IDENTIFICATION</scope>
    <source>
        <strain evidence="4">cv. Bd21</strain>
    </source>
</reference>
<evidence type="ECO:0000313" key="4">
    <source>
        <dbReference type="EnsemblPlants" id="KQJ92835"/>
    </source>
</evidence>
<organism evidence="4">
    <name type="scientific">Brachypodium distachyon</name>
    <name type="common">Purple false brome</name>
    <name type="synonym">Trachynia distachya</name>
    <dbReference type="NCBI Taxonomy" id="15368"/>
    <lineage>
        <taxon>Eukaryota</taxon>
        <taxon>Viridiplantae</taxon>
        <taxon>Streptophyta</taxon>
        <taxon>Embryophyta</taxon>
        <taxon>Tracheophyta</taxon>
        <taxon>Spermatophyta</taxon>
        <taxon>Magnoliopsida</taxon>
        <taxon>Liliopsida</taxon>
        <taxon>Poales</taxon>
        <taxon>Poaceae</taxon>
        <taxon>BOP clade</taxon>
        <taxon>Pooideae</taxon>
        <taxon>Stipodae</taxon>
        <taxon>Brachypodieae</taxon>
        <taxon>Brachypodium</taxon>
    </lineage>
</organism>
<dbReference type="OMA" id="GMGCYCC"/>
<dbReference type="Gramene" id="KQJ92835">
    <property type="protein sequence ID" value="KQJ92835"/>
    <property type="gene ID" value="BRADI_3g01000v3"/>
</dbReference>
<keyword evidence="5" id="KW-1185">Reference proteome</keyword>
<dbReference type="HOGENOM" id="CLU_172795_0_0_1"/>
<dbReference type="KEGG" id="bdi:100839710"/>
<evidence type="ECO:0000256" key="2">
    <source>
        <dbReference type="SAM" id="SignalP"/>
    </source>
</evidence>
<accession>I1HW72</accession>
<dbReference type="RefSeq" id="XP_003571607.1">
    <property type="nucleotide sequence ID" value="XM_003571559.3"/>
</dbReference>
<feature type="signal peptide" evidence="2">
    <location>
        <begin position="1"/>
        <end position="31"/>
    </location>
</feature>
<dbReference type="EnsemblPlants" id="KQJ92835">
    <property type="protein sequence ID" value="KQJ92835"/>
    <property type="gene ID" value="BRADI_3g01000v3"/>
</dbReference>
<gene>
    <name evidence="4" type="primary">LOC100839710</name>
    <name evidence="3" type="ORF">BRADI_3g01000v3</name>
</gene>
<reference evidence="3" key="2">
    <citation type="submission" date="2017-06" db="EMBL/GenBank/DDBJ databases">
        <title>WGS assembly of Brachypodium distachyon.</title>
        <authorList>
            <consortium name="The International Brachypodium Initiative"/>
            <person name="Lucas S."/>
            <person name="Harmon-Smith M."/>
            <person name="Lail K."/>
            <person name="Tice H."/>
            <person name="Grimwood J."/>
            <person name="Bruce D."/>
            <person name="Barry K."/>
            <person name="Shu S."/>
            <person name="Lindquist E."/>
            <person name="Wang M."/>
            <person name="Pitluck S."/>
            <person name="Vogel J.P."/>
            <person name="Garvin D.F."/>
            <person name="Mockler T.C."/>
            <person name="Schmutz J."/>
            <person name="Rokhsar D."/>
            <person name="Bevan M.W."/>
        </authorList>
    </citation>
    <scope>NUCLEOTIDE SEQUENCE</scope>
    <source>
        <strain evidence="3">Bd21</strain>
    </source>
</reference>
<dbReference type="EMBL" id="CM000882">
    <property type="protein sequence ID" value="KQJ92835.1"/>
    <property type="molecule type" value="Genomic_DNA"/>
</dbReference>
<sequence length="112" mass="12468">MMGKEKKLAPLLVTLAILLITTVEMVPEVVAGDDLQCNVWWPLCSGVCYKAGKCMRCCKHYGYFHGRCSLIHGDACYCCHGPNSGQQQQGMLRVIERSPPPRRPPPIQGSRH</sequence>
<dbReference type="GeneID" id="100839710"/>
<feature type="compositionally biased region" description="Pro residues" evidence="1">
    <location>
        <begin position="101"/>
        <end position="112"/>
    </location>
</feature>
<evidence type="ECO:0008006" key="6">
    <source>
        <dbReference type="Google" id="ProtNLM"/>
    </source>
</evidence>
<keyword evidence="2" id="KW-0732">Signal</keyword>
<feature type="region of interest" description="Disordered" evidence="1">
    <location>
        <begin position="84"/>
        <end position="112"/>
    </location>
</feature>
<evidence type="ECO:0000313" key="5">
    <source>
        <dbReference type="Proteomes" id="UP000008810"/>
    </source>
</evidence>
<name>I1HW72_BRADI</name>
<feature type="chain" id="PRO_5014094903" description="Knottin scorpion toxin-like domain-containing protein" evidence="2">
    <location>
        <begin position="32"/>
        <end position="112"/>
    </location>
</feature>
<dbReference type="Proteomes" id="UP000008810">
    <property type="component" value="Chromosome 3"/>
</dbReference>
<reference evidence="3 4" key="1">
    <citation type="journal article" date="2010" name="Nature">
        <title>Genome sequencing and analysis of the model grass Brachypodium distachyon.</title>
        <authorList>
            <consortium name="International Brachypodium Initiative"/>
        </authorList>
    </citation>
    <scope>NUCLEOTIDE SEQUENCE [LARGE SCALE GENOMIC DNA]</scope>
    <source>
        <strain evidence="3 4">Bd21</strain>
    </source>
</reference>